<comment type="similarity">
    <text evidence="2">Belongs to the plant self-incompatibility (S1) protein family.</text>
</comment>
<accession>A0A5B6ZF71</accession>
<protein>
    <submittedName>
        <fullName evidence="7">Putative Plant self-incompatibility protein S1 family</fullName>
    </submittedName>
</protein>
<sequence length="156" mass="17697">MAYKKGENVRKKKPSETFSQKKKMATNIHSLILVLVLLSVCTIAFADPPPVVHIENGMPGDTMPLYVRCVRRGSSSAAAYQVIMPNDEYLFNAEENDVYICEAKSGNKYNDWYAFVPERDANRGQQVYWTVTKDGFFLKGNSGTYKKEDEWYTGSS</sequence>
<dbReference type="AlphaFoldDB" id="A0A5B6ZF71"/>
<dbReference type="PANTHER" id="PTHR35630">
    <property type="entry name" value="LEGUMINOSIN GROUP486 SECRETED PEPTIDE"/>
    <property type="match status" value="1"/>
</dbReference>
<dbReference type="GO" id="GO:0060320">
    <property type="term" value="P:rejection of self pollen"/>
    <property type="evidence" value="ECO:0007669"/>
    <property type="project" value="UniProtKB-KW"/>
</dbReference>
<keyword evidence="4" id="KW-0964">Secreted</keyword>
<feature type="region of interest" description="Disordered" evidence="6">
    <location>
        <begin position="1"/>
        <end position="20"/>
    </location>
</feature>
<evidence type="ECO:0000256" key="6">
    <source>
        <dbReference type="SAM" id="MobiDB-lite"/>
    </source>
</evidence>
<dbReference type="Pfam" id="PF05938">
    <property type="entry name" value="Self-incomp_S1"/>
    <property type="match status" value="1"/>
</dbReference>
<keyword evidence="5" id="KW-0732">Signal</keyword>
<evidence type="ECO:0000256" key="1">
    <source>
        <dbReference type="ARBA" id="ARBA00004613"/>
    </source>
</evidence>
<evidence type="ECO:0000256" key="2">
    <source>
        <dbReference type="ARBA" id="ARBA00005581"/>
    </source>
</evidence>
<organism evidence="7">
    <name type="scientific">Davidia involucrata</name>
    <name type="common">Dove tree</name>
    <dbReference type="NCBI Taxonomy" id="16924"/>
    <lineage>
        <taxon>Eukaryota</taxon>
        <taxon>Viridiplantae</taxon>
        <taxon>Streptophyta</taxon>
        <taxon>Embryophyta</taxon>
        <taxon>Tracheophyta</taxon>
        <taxon>Spermatophyta</taxon>
        <taxon>Magnoliopsida</taxon>
        <taxon>eudicotyledons</taxon>
        <taxon>Gunneridae</taxon>
        <taxon>Pentapetalae</taxon>
        <taxon>asterids</taxon>
        <taxon>Cornales</taxon>
        <taxon>Nyssaceae</taxon>
        <taxon>Davidia</taxon>
    </lineage>
</organism>
<evidence type="ECO:0000256" key="5">
    <source>
        <dbReference type="ARBA" id="ARBA00022729"/>
    </source>
</evidence>
<reference evidence="7" key="1">
    <citation type="submission" date="2019-08" db="EMBL/GenBank/DDBJ databases">
        <title>Reference gene set and small RNA set construction with multiple tissues from Davidia involucrata Baill.</title>
        <authorList>
            <person name="Yang H."/>
            <person name="Zhou C."/>
            <person name="Li G."/>
            <person name="Wang J."/>
            <person name="Gao P."/>
            <person name="Wang M."/>
            <person name="Wang R."/>
            <person name="Zhao Y."/>
        </authorList>
    </citation>
    <scope>NUCLEOTIDE SEQUENCE</scope>
    <source>
        <tissue evidence="7">Mixed with DoveR01_LX</tissue>
    </source>
</reference>
<evidence type="ECO:0000313" key="7">
    <source>
        <dbReference type="EMBL" id="MPA42625.1"/>
    </source>
</evidence>
<proteinExistence type="inferred from homology"/>
<comment type="subcellular location">
    <subcellularLocation>
        <location evidence="1">Secreted</location>
    </subcellularLocation>
</comment>
<dbReference type="GO" id="GO:0005576">
    <property type="term" value="C:extracellular region"/>
    <property type="evidence" value="ECO:0007669"/>
    <property type="project" value="UniProtKB-SubCell"/>
</dbReference>
<dbReference type="EMBL" id="GHES01012066">
    <property type="protein sequence ID" value="MPA42625.1"/>
    <property type="molecule type" value="Transcribed_RNA"/>
</dbReference>
<keyword evidence="3" id="KW-0713">Self-incompatibility</keyword>
<name>A0A5B6ZF71_DAVIN</name>
<dbReference type="InterPro" id="IPR010264">
    <property type="entry name" value="Self-incomp_S1"/>
</dbReference>
<dbReference type="PANTHER" id="PTHR35630:SF1">
    <property type="entry name" value="LEGUMINOSIN GROUP486 SECRETED PEPTIDE"/>
    <property type="match status" value="1"/>
</dbReference>
<gene>
    <name evidence="7" type="ORF">Din_012066</name>
</gene>
<evidence type="ECO:0000256" key="4">
    <source>
        <dbReference type="ARBA" id="ARBA00022525"/>
    </source>
</evidence>
<evidence type="ECO:0000256" key="3">
    <source>
        <dbReference type="ARBA" id="ARBA00022471"/>
    </source>
</evidence>